<reference evidence="2" key="1">
    <citation type="submission" date="2022-09" db="EMBL/GenBank/DDBJ databases">
        <title>Enrichment on poylsaccharides allowed isolation of novel metabolic and taxonomic groups of Haloarchaea.</title>
        <authorList>
            <person name="Sorokin D.Y."/>
            <person name="Elcheninov A.G."/>
            <person name="Khizhniak T.V."/>
            <person name="Kolganova T.V."/>
            <person name="Kublanov I.V."/>
        </authorList>
    </citation>
    <scope>NUCLEOTIDE SEQUENCE</scope>
    <source>
        <strain evidence="2">AArc-xg1-1</strain>
    </source>
</reference>
<name>A0AAP2Z273_9EURY</name>
<gene>
    <name evidence="2" type="ORF">OB960_20980</name>
</gene>
<comment type="caution">
    <text evidence="2">The sequence shown here is derived from an EMBL/GenBank/DDBJ whole genome shotgun (WGS) entry which is preliminary data.</text>
</comment>
<evidence type="ECO:0000256" key="1">
    <source>
        <dbReference type="SAM" id="MobiDB-lite"/>
    </source>
</evidence>
<evidence type="ECO:0000313" key="3">
    <source>
        <dbReference type="Proteomes" id="UP001321018"/>
    </source>
</evidence>
<evidence type="ECO:0000313" key="2">
    <source>
        <dbReference type="EMBL" id="MCU4743862.1"/>
    </source>
</evidence>
<feature type="region of interest" description="Disordered" evidence="1">
    <location>
        <begin position="1"/>
        <end position="22"/>
    </location>
</feature>
<dbReference type="EMBL" id="JAOPKA010000019">
    <property type="protein sequence ID" value="MCU4743862.1"/>
    <property type="molecule type" value="Genomic_DNA"/>
</dbReference>
<protein>
    <submittedName>
        <fullName evidence="2">Uncharacterized protein</fullName>
    </submittedName>
</protein>
<sequence length="102" mass="11383">MTRRRSSSSSSSSSTALRVTADAIGPGTSVRYHYRGGNSLATVVDRTDRYVTFVGAECDGTFTHDQIDRLIDDDRLQIVLDDETHVPLEEERLQHGSSDRLR</sequence>
<dbReference type="RefSeq" id="WP_338005674.1">
    <property type="nucleotide sequence ID" value="NZ_JAOPKA010000019.1"/>
</dbReference>
<organism evidence="2 3">
    <name type="scientific">Natronoglomus mannanivorans</name>
    <dbReference type="NCBI Taxonomy" id="2979990"/>
    <lineage>
        <taxon>Archaea</taxon>
        <taxon>Methanobacteriati</taxon>
        <taxon>Methanobacteriota</taxon>
        <taxon>Stenosarchaea group</taxon>
        <taxon>Halobacteria</taxon>
        <taxon>Halobacteriales</taxon>
        <taxon>Natrialbaceae</taxon>
        <taxon>Natronoglomus</taxon>
    </lineage>
</organism>
<dbReference type="AlphaFoldDB" id="A0AAP2Z273"/>
<proteinExistence type="predicted"/>
<accession>A0AAP2Z273</accession>
<dbReference type="Proteomes" id="UP001321018">
    <property type="component" value="Unassembled WGS sequence"/>
</dbReference>